<evidence type="ECO:0000256" key="2">
    <source>
        <dbReference type="ARBA" id="ARBA00023163"/>
    </source>
</evidence>
<dbReference type="GO" id="GO:0003700">
    <property type="term" value="F:DNA-binding transcription factor activity"/>
    <property type="evidence" value="ECO:0007669"/>
    <property type="project" value="InterPro"/>
</dbReference>
<evidence type="ECO:0000259" key="3">
    <source>
        <dbReference type="PROSITE" id="PS01124"/>
    </source>
</evidence>
<evidence type="ECO:0000313" key="5">
    <source>
        <dbReference type="Proteomes" id="UP000199532"/>
    </source>
</evidence>
<dbReference type="InterPro" id="IPR053142">
    <property type="entry name" value="PchR_regulatory_protein"/>
</dbReference>
<name>A0A1H6Y147_9BACT</name>
<dbReference type="PANTHER" id="PTHR47893">
    <property type="entry name" value="REGULATORY PROTEIN PCHR"/>
    <property type="match status" value="1"/>
</dbReference>
<dbReference type="Proteomes" id="UP000199532">
    <property type="component" value="Unassembled WGS sequence"/>
</dbReference>
<feature type="domain" description="HTH araC/xylS-type" evidence="3">
    <location>
        <begin position="223"/>
        <end position="321"/>
    </location>
</feature>
<protein>
    <submittedName>
        <fullName evidence="4">Transcriptional regulator, AraC family</fullName>
    </submittedName>
</protein>
<dbReference type="PANTHER" id="PTHR47893:SF1">
    <property type="entry name" value="REGULATORY PROTEIN PCHR"/>
    <property type="match status" value="1"/>
</dbReference>
<dbReference type="Pfam" id="PF12833">
    <property type="entry name" value="HTH_18"/>
    <property type="match status" value="1"/>
</dbReference>
<dbReference type="SUPFAM" id="SSF46689">
    <property type="entry name" value="Homeodomain-like"/>
    <property type="match status" value="1"/>
</dbReference>
<evidence type="ECO:0000313" key="4">
    <source>
        <dbReference type="EMBL" id="SEJ30842.1"/>
    </source>
</evidence>
<dbReference type="RefSeq" id="WP_090338111.1">
    <property type="nucleotide sequence ID" value="NZ_FNXY01000006.1"/>
</dbReference>
<dbReference type="OrthoDB" id="799767at2"/>
<dbReference type="PROSITE" id="PS01124">
    <property type="entry name" value="HTH_ARAC_FAMILY_2"/>
    <property type="match status" value="1"/>
</dbReference>
<organism evidence="4 5">
    <name type="scientific">Dyadobacter koreensis</name>
    <dbReference type="NCBI Taxonomy" id="408657"/>
    <lineage>
        <taxon>Bacteria</taxon>
        <taxon>Pseudomonadati</taxon>
        <taxon>Bacteroidota</taxon>
        <taxon>Cytophagia</taxon>
        <taxon>Cytophagales</taxon>
        <taxon>Spirosomataceae</taxon>
        <taxon>Dyadobacter</taxon>
    </lineage>
</organism>
<keyword evidence="1" id="KW-0805">Transcription regulation</keyword>
<dbReference type="AlphaFoldDB" id="A0A1H6Y147"/>
<sequence>MFTLKGNEFSSLISRQFVQNFSVQEASGSLKGKFDCQSKNIRDENFDILFLSSDFHDDVKIEKLQDTTHVSLHFQMRGNSAADISGLKPGMNMGSGQFNLINCVDPVSTFLFPKQKKYEYICVGLKPAFFNEVLIECGSDYKNLLIESQNLASFALFQTNRIINNFQLNALKLIQNPNVADSLKIPFLRSKVKELVLLTLNNYNNGETISLKPLSKSDESKLFELREYLSKNYLLTHTLEGLSKNFLLNEFKLKSGFKQLFGTSVFKYIQLLRLEYAYDLIQDGSLPINEIAFQVGYESDAAFIRAFKNQYYNSPGKLKQSR</sequence>
<dbReference type="Gene3D" id="1.10.10.60">
    <property type="entry name" value="Homeodomain-like"/>
    <property type="match status" value="1"/>
</dbReference>
<proteinExistence type="predicted"/>
<dbReference type="InterPro" id="IPR009057">
    <property type="entry name" value="Homeodomain-like_sf"/>
</dbReference>
<dbReference type="GO" id="GO:0043565">
    <property type="term" value="F:sequence-specific DNA binding"/>
    <property type="evidence" value="ECO:0007669"/>
    <property type="project" value="InterPro"/>
</dbReference>
<dbReference type="SMART" id="SM00342">
    <property type="entry name" value="HTH_ARAC"/>
    <property type="match status" value="1"/>
</dbReference>
<keyword evidence="5" id="KW-1185">Reference proteome</keyword>
<dbReference type="STRING" id="408657.SAMN04487995_4115"/>
<gene>
    <name evidence="4" type="ORF">SAMN04487995_4115</name>
</gene>
<accession>A0A1H6Y147</accession>
<evidence type="ECO:0000256" key="1">
    <source>
        <dbReference type="ARBA" id="ARBA00023015"/>
    </source>
</evidence>
<dbReference type="EMBL" id="FNXY01000006">
    <property type="protein sequence ID" value="SEJ30842.1"/>
    <property type="molecule type" value="Genomic_DNA"/>
</dbReference>
<reference evidence="4 5" key="1">
    <citation type="submission" date="2016-10" db="EMBL/GenBank/DDBJ databases">
        <authorList>
            <person name="de Groot N.N."/>
        </authorList>
    </citation>
    <scope>NUCLEOTIDE SEQUENCE [LARGE SCALE GENOMIC DNA]</scope>
    <source>
        <strain evidence="4 5">DSM 19938</strain>
    </source>
</reference>
<keyword evidence="2" id="KW-0804">Transcription</keyword>
<dbReference type="InterPro" id="IPR018060">
    <property type="entry name" value="HTH_AraC"/>
</dbReference>